<reference evidence="1" key="1">
    <citation type="journal article" date="2018" name="Environ. Microbiol.">
        <title>Sporulation capability and amylosome conservation among diverse human colonic and rumen isolates of the keystone starch-degrader Ruminococcus bromii.</title>
        <authorList>
            <person name="Mukhopadhya I."/>
            <person name="Morais S."/>
            <person name="Laverde-Gomez J."/>
            <person name="Sheridan P.O."/>
            <person name="Walker A.W."/>
            <person name="Kelly W."/>
            <person name="Klieve A.V."/>
            <person name="Ouwerkerk D."/>
            <person name="Duncan S.H."/>
            <person name="Louis P."/>
            <person name="Koropatkin N."/>
            <person name="Cockburn D."/>
            <person name="Kibler R."/>
            <person name="Cooper P.J."/>
            <person name="Sandoval C."/>
            <person name="Crost E."/>
            <person name="Juge N."/>
            <person name="Bayer E.A."/>
            <person name="Flint H.J."/>
        </authorList>
    </citation>
    <scope>NUCLEOTIDE SEQUENCE [LARGE SCALE GENOMIC DNA]</scope>
    <source>
        <strain evidence="1">ATCC 27255</strain>
    </source>
</reference>
<sequence>MAHPIKHFRTITRHRHKVIANCARAGIFWQGLRHDLSKYSPTEFILGAKYFQGTRSPNEKERERYGYSLAWMHHKGRNRHHYEYWNDYNPKSKQIENVEMPIKYVVEMFCDRVAASKIYNGKNYKDSDPFTYFCRIRGKHRMHPNTEALLEKLLVMLRDEGEEKTFAYIRNMKKAAASRRQSAAVPHLR</sequence>
<name>A0A2N0UJA6_9FIRM</name>
<comment type="caution">
    <text evidence="1">The sequence shown here is derived from an EMBL/GenBank/DDBJ whole genome shotgun (WGS) entry which is preliminary data.</text>
</comment>
<dbReference type="EMBL" id="NNSR01000073">
    <property type="protein sequence ID" value="PKD27065.1"/>
    <property type="molecule type" value="Genomic_DNA"/>
</dbReference>
<dbReference type="RefSeq" id="WP_101029832.1">
    <property type="nucleotide sequence ID" value="NZ_CATVYI010000002.1"/>
</dbReference>
<gene>
    <name evidence="1" type="ORF">RBATCC27255_01933</name>
</gene>
<dbReference type="Pfam" id="PF18907">
    <property type="entry name" value="DUF5662"/>
    <property type="match status" value="1"/>
</dbReference>
<protein>
    <recommendedName>
        <fullName evidence="3">Catalase</fullName>
    </recommendedName>
</protein>
<keyword evidence="2" id="KW-1185">Reference proteome</keyword>
<dbReference type="AlphaFoldDB" id="A0A2N0UJA6"/>
<dbReference type="Proteomes" id="UP000233425">
    <property type="component" value="Unassembled WGS sequence"/>
</dbReference>
<accession>A0A2N0UJA6</accession>
<organism evidence="1 2">
    <name type="scientific">Ruminococcus bromii</name>
    <dbReference type="NCBI Taxonomy" id="40518"/>
    <lineage>
        <taxon>Bacteria</taxon>
        <taxon>Bacillati</taxon>
        <taxon>Bacillota</taxon>
        <taxon>Clostridia</taxon>
        <taxon>Eubacteriales</taxon>
        <taxon>Oscillospiraceae</taxon>
        <taxon>Ruminococcus</taxon>
    </lineage>
</organism>
<dbReference type="InterPro" id="IPR043721">
    <property type="entry name" value="DUF5662"/>
</dbReference>
<proteinExistence type="predicted"/>
<evidence type="ECO:0008006" key="3">
    <source>
        <dbReference type="Google" id="ProtNLM"/>
    </source>
</evidence>
<evidence type="ECO:0000313" key="2">
    <source>
        <dbReference type="Proteomes" id="UP000233425"/>
    </source>
</evidence>
<evidence type="ECO:0000313" key="1">
    <source>
        <dbReference type="EMBL" id="PKD27065.1"/>
    </source>
</evidence>